<protein>
    <submittedName>
        <fullName evidence="2">Uncharacterized protein</fullName>
    </submittedName>
</protein>
<reference evidence="2" key="1">
    <citation type="submission" date="2023-01" db="EMBL/GenBank/DDBJ databases">
        <title>Genome assembly of the deep-sea coral Lophelia pertusa.</title>
        <authorList>
            <person name="Herrera S."/>
            <person name="Cordes E."/>
        </authorList>
    </citation>
    <scope>NUCLEOTIDE SEQUENCE</scope>
    <source>
        <strain evidence="2">USNM1676648</strain>
        <tissue evidence="2">Polyp</tissue>
    </source>
</reference>
<name>A0A9W9YXN8_9CNID</name>
<feature type="region of interest" description="Disordered" evidence="1">
    <location>
        <begin position="1"/>
        <end position="35"/>
    </location>
</feature>
<dbReference type="EMBL" id="MU826849">
    <property type="protein sequence ID" value="KAJ7371271.1"/>
    <property type="molecule type" value="Genomic_DNA"/>
</dbReference>
<proteinExistence type="predicted"/>
<accession>A0A9W9YXN8</accession>
<dbReference type="OrthoDB" id="5972234at2759"/>
<dbReference type="AlphaFoldDB" id="A0A9W9YXN8"/>
<dbReference type="Proteomes" id="UP001163046">
    <property type="component" value="Unassembled WGS sequence"/>
</dbReference>
<evidence type="ECO:0000313" key="2">
    <source>
        <dbReference type="EMBL" id="KAJ7371271.1"/>
    </source>
</evidence>
<comment type="caution">
    <text evidence="2">The sequence shown here is derived from an EMBL/GenBank/DDBJ whole genome shotgun (WGS) entry which is preliminary data.</text>
</comment>
<gene>
    <name evidence="2" type="ORF">OS493_026915</name>
</gene>
<evidence type="ECO:0000313" key="3">
    <source>
        <dbReference type="Proteomes" id="UP001163046"/>
    </source>
</evidence>
<sequence length="253" mass="28914">MERKILQPLIQTVKAQRGQGQKSPPNTRTRKIRRGNKEFKLTDDLSFATEFDNEAIDIQDQYVNYENEHEDDPDNEFHTSLEERRDCQEIENFDNLDEKVLKDPCGSDWIGEENFEEVGSSGIGYSSDSDSCSSGGTVYDFDSDNSTDGSACDDFHLEPPRDNDPPLYEGASLSLSSSILLTLSFVLKHRLTGQCFTDFLGVIEAHCPKPNRCKTSVRKLFDHFKNLKGNLRQTYLLFLLQRLHFVNKDKQSQ</sequence>
<organism evidence="2 3">
    <name type="scientific">Desmophyllum pertusum</name>
    <dbReference type="NCBI Taxonomy" id="174260"/>
    <lineage>
        <taxon>Eukaryota</taxon>
        <taxon>Metazoa</taxon>
        <taxon>Cnidaria</taxon>
        <taxon>Anthozoa</taxon>
        <taxon>Hexacorallia</taxon>
        <taxon>Scleractinia</taxon>
        <taxon>Caryophylliina</taxon>
        <taxon>Caryophylliidae</taxon>
        <taxon>Desmophyllum</taxon>
    </lineage>
</organism>
<keyword evidence="3" id="KW-1185">Reference proteome</keyword>
<evidence type="ECO:0000256" key="1">
    <source>
        <dbReference type="SAM" id="MobiDB-lite"/>
    </source>
</evidence>
<feature type="compositionally biased region" description="Polar residues" evidence="1">
    <location>
        <begin position="9"/>
        <end position="27"/>
    </location>
</feature>